<dbReference type="GO" id="GO:0003735">
    <property type="term" value="F:structural constituent of ribosome"/>
    <property type="evidence" value="ECO:0007669"/>
    <property type="project" value="InterPro"/>
</dbReference>
<dbReference type="InterPro" id="IPR012678">
    <property type="entry name" value="Ribosomal_uL23/eL15/eS24_sf"/>
</dbReference>
<evidence type="ECO:0000313" key="6">
    <source>
        <dbReference type="Proteomes" id="UP000033140"/>
    </source>
</evidence>
<dbReference type="Proteomes" id="UP000033140">
    <property type="component" value="Unassembled WGS sequence"/>
</dbReference>
<dbReference type="PANTHER" id="PTHR12059">
    <property type="entry name" value="RIBOSOMAL PROTEIN L23-RELATED"/>
    <property type="match status" value="1"/>
</dbReference>
<dbReference type="GO" id="GO:0005762">
    <property type="term" value="C:mitochondrial large ribosomal subunit"/>
    <property type="evidence" value="ECO:0007669"/>
    <property type="project" value="TreeGrafter"/>
</dbReference>
<comment type="caution">
    <text evidence="5">The sequence shown here is derived from an EMBL/GenBank/DDBJ whole genome shotgun (WGS) entry which is preliminary data.</text>
</comment>
<sequence length="232" mass="26670">MGRMLPACARNCTFGNSVVVRYVQNIVTINPTIMASKGLPKIPFRLGDKKIHFPQHVFTLIRSPKIRPDQAAFRVPLNVNKFDVRDYLWNIYGLRTYAVKSMIYVGKIYRAKAFNPIKGQWQALDWRRRSSQKKVIVDMDRPFVYPAAPENLSPYNKYLHDMISKIRRTPGALKKGVIKHPKLREQFKEARAKHLADQKALKDEDTAAVTAEPNAKHAELHIQISQPQPNLT</sequence>
<proteinExistence type="inferred from homology"/>
<dbReference type="PANTHER" id="PTHR12059:SF5">
    <property type="entry name" value="LARGE RIBOSOMAL SUBUNIT PROTEIN UL23M"/>
    <property type="match status" value="1"/>
</dbReference>
<gene>
    <name evidence="5" type="ORF">G7K_1092-t1</name>
</gene>
<evidence type="ECO:0000313" key="5">
    <source>
        <dbReference type="EMBL" id="GAO46874.1"/>
    </source>
</evidence>
<evidence type="ECO:0000256" key="2">
    <source>
        <dbReference type="ARBA" id="ARBA00022980"/>
    </source>
</evidence>
<keyword evidence="3" id="KW-0687">Ribonucleoprotein</keyword>
<reference evidence="5 6" key="2">
    <citation type="journal article" date="2014" name="J. Gen. Appl. Microbiol.">
        <title>The early diverging ascomycetous budding yeast Saitoella complicata has three histone deacetylases belonging to the Clr6, Hos2, and Rpd3 lineages.</title>
        <authorList>
            <person name="Nishida H."/>
            <person name="Matsumoto T."/>
            <person name="Kondo S."/>
            <person name="Hamamoto M."/>
            <person name="Yoshikawa H."/>
        </authorList>
    </citation>
    <scope>NUCLEOTIDE SEQUENCE [LARGE SCALE GENOMIC DNA]</scope>
    <source>
        <strain evidence="5 6">NRRL Y-17804</strain>
    </source>
</reference>
<dbReference type="GO" id="GO:0032543">
    <property type="term" value="P:mitochondrial translation"/>
    <property type="evidence" value="ECO:0007669"/>
    <property type="project" value="TreeGrafter"/>
</dbReference>
<dbReference type="Gene3D" id="3.30.70.330">
    <property type="match status" value="1"/>
</dbReference>
<dbReference type="AlphaFoldDB" id="A0A0E9NAM9"/>
<protein>
    <recommendedName>
        <fullName evidence="4">Large ribosomal subunit protein uL23m</fullName>
    </recommendedName>
</protein>
<dbReference type="STRING" id="698492.A0A0E9NAM9"/>
<accession>A0A0E9NAM9</accession>
<dbReference type="InterPro" id="IPR013025">
    <property type="entry name" value="Ribosomal_uL23-like"/>
</dbReference>
<dbReference type="EMBL" id="BACD03000006">
    <property type="protein sequence ID" value="GAO46874.1"/>
    <property type="molecule type" value="Genomic_DNA"/>
</dbReference>
<dbReference type="SUPFAM" id="SSF54189">
    <property type="entry name" value="Ribosomal proteins S24e, L23 and L15e"/>
    <property type="match status" value="1"/>
</dbReference>
<reference evidence="5 6" key="3">
    <citation type="journal article" date="2015" name="Genome Announc.">
        <title>Draft Genome Sequence of the Archiascomycetous Yeast Saitoella complicata.</title>
        <authorList>
            <person name="Yamauchi K."/>
            <person name="Kondo S."/>
            <person name="Hamamoto M."/>
            <person name="Takahashi Y."/>
            <person name="Ogura Y."/>
            <person name="Hayashi T."/>
            <person name="Nishida H."/>
        </authorList>
    </citation>
    <scope>NUCLEOTIDE SEQUENCE [LARGE SCALE GENOMIC DNA]</scope>
    <source>
        <strain evidence="5 6">NRRL Y-17804</strain>
    </source>
</reference>
<keyword evidence="6" id="KW-1185">Reference proteome</keyword>
<organism evidence="5 6">
    <name type="scientific">Saitoella complicata (strain BCRC 22490 / CBS 7301 / JCM 7358 / NBRC 10748 / NRRL Y-17804)</name>
    <dbReference type="NCBI Taxonomy" id="698492"/>
    <lineage>
        <taxon>Eukaryota</taxon>
        <taxon>Fungi</taxon>
        <taxon>Dikarya</taxon>
        <taxon>Ascomycota</taxon>
        <taxon>Taphrinomycotina</taxon>
        <taxon>Taphrinomycotina incertae sedis</taxon>
        <taxon>Saitoella</taxon>
    </lineage>
</organism>
<keyword evidence="2" id="KW-0689">Ribosomal protein</keyword>
<dbReference type="InterPro" id="IPR012677">
    <property type="entry name" value="Nucleotide-bd_a/b_plait_sf"/>
</dbReference>
<reference evidence="5 6" key="1">
    <citation type="journal article" date="2011" name="J. Gen. Appl. Microbiol.">
        <title>Draft genome sequencing of the enigmatic yeast Saitoella complicata.</title>
        <authorList>
            <person name="Nishida H."/>
            <person name="Hamamoto M."/>
            <person name="Sugiyama J."/>
        </authorList>
    </citation>
    <scope>NUCLEOTIDE SEQUENCE [LARGE SCALE GENOMIC DNA]</scope>
    <source>
        <strain evidence="5 6">NRRL Y-17804</strain>
    </source>
</reference>
<evidence type="ECO:0000256" key="3">
    <source>
        <dbReference type="ARBA" id="ARBA00023274"/>
    </source>
</evidence>
<comment type="similarity">
    <text evidence="1">Belongs to the universal ribosomal protein uL23 family.</text>
</comment>
<evidence type="ECO:0000256" key="4">
    <source>
        <dbReference type="ARBA" id="ARBA00039977"/>
    </source>
</evidence>
<dbReference type="Pfam" id="PF00276">
    <property type="entry name" value="Ribosomal_L23"/>
    <property type="match status" value="1"/>
</dbReference>
<evidence type="ECO:0000256" key="1">
    <source>
        <dbReference type="ARBA" id="ARBA00006700"/>
    </source>
</evidence>
<name>A0A0E9NAM9_SAICN</name>